<dbReference type="PROSITE" id="PS51257">
    <property type="entry name" value="PROKAR_LIPOPROTEIN"/>
    <property type="match status" value="1"/>
</dbReference>
<gene>
    <name evidence="1" type="ORF">ABVT11_05120</name>
</gene>
<proteinExistence type="predicted"/>
<dbReference type="Proteomes" id="UP001548590">
    <property type="component" value="Unassembled WGS sequence"/>
</dbReference>
<dbReference type="RefSeq" id="WP_345924366.1">
    <property type="nucleotide sequence ID" value="NZ_JBDIVF010000001.1"/>
</dbReference>
<comment type="caution">
    <text evidence="1">The sequence shown here is derived from an EMBL/GenBank/DDBJ whole genome shotgun (WGS) entry which is preliminary data.</text>
</comment>
<reference evidence="1 2" key="1">
    <citation type="submission" date="2024-07" db="EMBL/GenBank/DDBJ databases">
        <title>Uliginosibacterium paludis KCTC:42655.</title>
        <authorList>
            <person name="Kim M.K."/>
        </authorList>
    </citation>
    <scope>NUCLEOTIDE SEQUENCE [LARGE SCALE GENOMIC DNA]</scope>
    <source>
        <strain evidence="1 2">KCTC 42655</strain>
    </source>
</reference>
<name>A0ABV2CMS8_9RHOO</name>
<sequence length="155" mass="16925">MKSYFCLFMIASFLSGCSGQTKVDGRLDAKGVAVALMVLDTARAVKTEADFKLKVRVTNVGGALLPALGKEGDYFRVGASYHWLGTDNRVVVWDGKMTFLSKDLGVGDSQDFLMNIRAPSEEGVYILEIDFLQNSAFWFAGVGSQVARVLVKVNK</sequence>
<evidence type="ECO:0008006" key="3">
    <source>
        <dbReference type="Google" id="ProtNLM"/>
    </source>
</evidence>
<evidence type="ECO:0000313" key="2">
    <source>
        <dbReference type="Proteomes" id="UP001548590"/>
    </source>
</evidence>
<evidence type="ECO:0000313" key="1">
    <source>
        <dbReference type="EMBL" id="MET1489195.1"/>
    </source>
</evidence>
<dbReference type="EMBL" id="JBEWLZ010000002">
    <property type="protein sequence ID" value="MET1489195.1"/>
    <property type="molecule type" value="Genomic_DNA"/>
</dbReference>
<organism evidence="1 2">
    <name type="scientific">Uliginosibacterium paludis</name>
    <dbReference type="NCBI Taxonomy" id="1615952"/>
    <lineage>
        <taxon>Bacteria</taxon>
        <taxon>Pseudomonadati</taxon>
        <taxon>Pseudomonadota</taxon>
        <taxon>Betaproteobacteria</taxon>
        <taxon>Rhodocyclales</taxon>
        <taxon>Zoogloeaceae</taxon>
        <taxon>Uliginosibacterium</taxon>
    </lineage>
</organism>
<protein>
    <recommendedName>
        <fullName evidence="3">Intracellular proteinase inhibitor BsuPI domain-containing protein</fullName>
    </recommendedName>
</protein>
<accession>A0ABV2CMS8</accession>
<keyword evidence="2" id="KW-1185">Reference proteome</keyword>